<dbReference type="Pfam" id="PF00082">
    <property type="entry name" value="Peptidase_S8"/>
    <property type="match status" value="1"/>
</dbReference>
<dbReference type="PANTHER" id="PTHR43806">
    <property type="entry name" value="PEPTIDASE S8"/>
    <property type="match status" value="1"/>
</dbReference>
<feature type="chain" id="PRO_5013362986" evidence="7">
    <location>
        <begin position="23"/>
        <end position="450"/>
    </location>
</feature>
<keyword evidence="3 5" id="KW-0378">Hydrolase</keyword>
<evidence type="ECO:0000256" key="3">
    <source>
        <dbReference type="ARBA" id="ARBA00022801"/>
    </source>
</evidence>
<dbReference type="InterPro" id="IPR015500">
    <property type="entry name" value="Peptidase_S8_subtilisin-rel"/>
</dbReference>
<evidence type="ECO:0000256" key="5">
    <source>
        <dbReference type="PROSITE-ProRule" id="PRU01240"/>
    </source>
</evidence>
<evidence type="ECO:0000313" key="9">
    <source>
        <dbReference type="EMBL" id="OMJ27251.1"/>
    </source>
</evidence>
<keyword evidence="4 5" id="KW-0720">Serine protease</keyword>
<comment type="similarity">
    <text evidence="1 5 6">Belongs to the peptidase S8 family.</text>
</comment>
<evidence type="ECO:0000256" key="4">
    <source>
        <dbReference type="ARBA" id="ARBA00022825"/>
    </source>
</evidence>
<keyword evidence="2 5" id="KW-0645">Protease</keyword>
<dbReference type="GO" id="GO:0006508">
    <property type="term" value="P:proteolysis"/>
    <property type="evidence" value="ECO:0007669"/>
    <property type="project" value="UniProtKB-KW"/>
</dbReference>
<evidence type="ECO:0000256" key="6">
    <source>
        <dbReference type="RuleBase" id="RU003355"/>
    </source>
</evidence>
<accession>A0A1R1YK15</accession>
<protein>
    <submittedName>
        <fullName evidence="9">Extracellular serine proteinase</fullName>
    </submittedName>
</protein>
<dbReference type="SUPFAM" id="SSF52743">
    <property type="entry name" value="Subtilisin-like"/>
    <property type="match status" value="1"/>
</dbReference>
<dbReference type="Gene3D" id="3.40.50.200">
    <property type="entry name" value="Peptidase S8/S53 domain"/>
    <property type="match status" value="1"/>
</dbReference>
<comment type="caution">
    <text evidence="9">The sequence shown here is derived from an EMBL/GenBank/DDBJ whole genome shotgun (WGS) entry which is preliminary data.</text>
</comment>
<dbReference type="PROSITE" id="PS00138">
    <property type="entry name" value="SUBTILASE_SER"/>
    <property type="match status" value="1"/>
</dbReference>
<dbReference type="PROSITE" id="PS00136">
    <property type="entry name" value="SUBTILASE_ASP"/>
    <property type="match status" value="1"/>
</dbReference>
<feature type="active site" description="Charge relay system" evidence="5">
    <location>
        <position position="397"/>
    </location>
</feature>
<feature type="domain" description="Peptidase S8/S53" evidence="8">
    <location>
        <begin position="193"/>
        <end position="433"/>
    </location>
</feature>
<dbReference type="InterPro" id="IPR023827">
    <property type="entry name" value="Peptidase_S8_Asp-AS"/>
</dbReference>
<evidence type="ECO:0000256" key="2">
    <source>
        <dbReference type="ARBA" id="ARBA00022670"/>
    </source>
</evidence>
<name>A0A1R1YK15_9FUNG</name>
<evidence type="ECO:0000256" key="7">
    <source>
        <dbReference type="SAM" id="SignalP"/>
    </source>
</evidence>
<dbReference type="EMBL" id="LSSM01001101">
    <property type="protein sequence ID" value="OMJ27251.1"/>
    <property type="molecule type" value="Genomic_DNA"/>
</dbReference>
<dbReference type="InterPro" id="IPR036852">
    <property type="entry name" value="Peptidase_S8/S53_dom_sf"/>
</dbReference>
<gene>
    <name evidence="9" type="ORF">AYI69_g3324</name>
</gene>
<organism evidence="9 10">
    <name type="scientific">Smittium culicis</name>
    <dbReference type="NCBI Taxonomy" id="133412"/>
    <lineage>
        <taxon>Eukaryota</taxon>
        <taxon>Fungi</taxon>
        <taxon>Fungi incertae sedis</taxon>
        <taxon>Zoopagomycota</taxon>
        <taxon>Kickxellomycotina</taxon>
        <taxon>Harpellomycetes</taxon>
        <taxon>Harpellales</taxon>
        <taxon>Legeriomycetaceae</taxon>
        <taxon>Smittium</taxon>
    </lineage>
</organism>
<evidence type="ECO:0000256" key="1">
    <source>
        <dbReference type="ARBA" id="ARBA00011073"/>
    </source>
</evidence>
<proteinExistence type="inferred from homology"/>
<dbReference type="PRINTS" id="PR00723">
    <property type="entry name" value="SUBTILISIN"/>
</dbReference>
<dbReference type="InterPro" id="IPR022398">
    <property type="entry name" value="Peptidase_S8_His-AS"/>
</dbReference>
<feature type="active site" description="Charge relay system" evidence="5">
    <location>
        <position position="202"/>
    </location>
</feature>
<dbReference type="Proteomes" id="UP000187429">
    <property type="component" value="Unassembled WGS sequence"/>
</dbReference>
<feature type="signal peptide" evidence="7">
    <location>
        <begin position="1"/>
        <end position="22"/>
    </location>
</feature>
<feature type="active site" description="Charge relay system" evidence="5">
    <location>
        <position position="236"/>
    </location>
</feature>
<dbReference type="InterPro" id="IPR000209">
    <property type="entry name" value="Peptidase_S8/S53_dom"/>
</dbReference>
<dbReference type="PANTHER" id="PTHR43806:SF11">
    <property type="entry name" value="CEREVISIN-RELATED"/>
    <property type="match status" value="1"/>
</dbReference>
<dbReference type="PROSITE" id="PS51892">
    <property type="entry name" value="SUBTILASE"/>
    <property type="match status" value="1"/>
</dbReference>
<evidence type="ECO:0000259" key="8">
    <source>
        <dbReference type="Pfam" id="PF00082"/>
    </source>
</evidence>
<dbReference type="InterPro" id="IPR034193">
    <property type="entry name" value="PCSK9_ProteinaseK-like"/>
</dbReference>
<keyword evidence="10" id="KW-1185">Reference proteome</keyword>
<reference evidence="10" key="1">
    <citation type="submission" date="2017-01" db="EMBL/GenBank/DDBJ databases">
        <authorList>
            <person name="Wang Y."/>
            <person name="White M."/>
            <person name="Kvist S."/>
            <person name="Moncalvo J.-M."/>
        </authorList>
    </citation>
    <scope>NUCLEOTIDE SEQUENCE [LARGE SCALE GENOMIC DNA]</scope>
    <source>
        <strain evidence="10">ID-206-W2</strain>
    </source>
</reference>
<keyword evidence="7" id="KW-0732">Signal</keyword>
<dbReference type="GO" id="GO:0004252">
    <property type="term" value="F:serine-type endopeptidase activity"/>
    <property type="evidence" value="ECO:0007669"/>
    <property type="project" value="UniProtKB-UniRule"/>
</dbReference>
<dbReference type="InterPro" id="IPR023828">
    <property type="entry name" value="Peptidase_S8_Ser-AS"/>
</dbReference>
<dbReference type="GO" id="GO:0005615">
    <property type="term" value="C:extracellular space"/>
    <property type="evidence" value="ECO:0007669"/>
    <property type="project" value="TreeGrafter"/>
</dbReference>
<dbReference type="CDD" id="cd04077">
    <property type="entry name" value="Peptidases_S8_PCSK9_ProteinaseK_like"/>
    <property type="match status" value="1"/>
</dbReference>
<evidence type="ECO:0000313" key="10">
    <source>
        <dbReference type="Proteomes" id="UP000187429"/>
    </source>
</evidence>
<sequence>MRYILVSSYILFSIMGPASVLGESSRVAPIYTSDGTITDGNVGLQQAIKSYNIVLKTDPVSTKSKRKRDVAESKYIQNQLEAKLNEHINWLKEKQSDNIAMFSVDSQNTEVNVTGQTIVGDSFIGYTATLNPSAMFQLANNNQVAYIEENYPIHPSAYQQWAPWGLTRINTVAPNRDVQFGPYSTGYNYTGTGTGVTVYVLDSGVDSTHIEFNGGAIKAQKSFITTDATDSDIVGHGTAVSGILGGRKIGTAKGVSIKSIKVLSKNVGNVDSAMAGVQWAVQDWTINNPTSDTTAIINASFGTEGSVSRALNDVFKTALDSSILPIIAAGNSASDACNSSPQSSGVGIVVGSISTSKDYQSSFSNFGGCVNIFAPGENIIFPLLNSKTNYKTDSGTSLSAPFVSGIAALYISKNPSATPDDIKQFLLSTATPSVTRLSSNTTNLLLNYSG</sequence>
<dbReference type="PROSITE" id="PS00137">
    <property type="entry name" value="SUBTILASE_HIS"/>
    <property type="match status" value="1"/>
</dbReference>
<dbReference type="AlphaFoldDB" id="A0A1R1YK15"/>
<dbReference type="OrthoDB" id="19448at2759"/>
<dbReference type="InterPro" id="IPR050131">
    <property type="entry name" value="Peptidase_S8_subtilisin-like"/>
</dbReference>